<dbReference type="GO" id="GO:0000256">
    <property type="term" value="P:allantoin catabolic process"/>
    <property type="evidence" value="ECO:0007669"/>
    <property type="project" value="InterPro"/>
</dbReference>
<dbReference type="GO" id="GO:0004848">
    <property type="term" value="F:ureidoglycolate hydrolase activity"/>
    <property type="evidence" value="ECO:0007669"/>
    <property type="project" value="InterPro"/>
</dbReference>
<evidence type="ECO:0000256" key="4">
    <source>
        <dbReference type="ARBA" id="ARBA00047684"/>
    </source>
</evidence>
<dbReference type="GO" id="GO:0050385">
    <property type="term" value="F:ureidoglycolate lyase activity"/>
    <property type="evidence" value="ECO:0007669"/>
    <property type="project" value="UniProtKB-EC"/>
</dbReference>
<accession>T0Y8A6</accession>
<dbReference type="PANTHER" id="PTHR21221">
    <property type="entry name" value="UREIDOGLYCOLATE HYDROLASE"/>
    <property type="match status" value="1"/>
</dbReference>
<protein>
    <submittedName>
        <fullName evidence="5">Ureidoglycolate hydrolase</fullName>
        <ecNumber evidence="5">3.5.3.19</ecNumber>
    </submittedName>
</protein>
<dbReference type="Gene3D" id="2.60.120.480">
    <property type="entry name" value="Ureidoglycolate hydrolase"/>
    <property type="match status" value="1"/>
</dbReference>
<keyword evidence="5" id="KW-0378">Hydrolase</keyword>
<dbReference type="PIRSF" id="PIRSF017306">
    <property type="entry name" value="Ureidogly_hydro"/>
    <property type="match status" value="1"/>
</dbReference>
<dbReference type="AlphaFoldDB" id="T0Y8A6"/>
<dbReference type="InterPro" id="IPR007247">
    <property type="entry name" value="Ureidogly_lyase"/>
</dbReference>
<dbReference type="Pfam" id="PF04115">
    <property type="entry name" value="Ureidogly_lyase"/>
    <property type="match status" value="1"/>
</dbReference>
<evidence type="ECO:0000256" key="2">
    <source>
        <dbReference type="ARBA" id="ARBA00022631"/>
    </source>
</evidence>
<organism evidence="5">
    <name type="scientific">mine drainage metagenome</name>
    <dbReference type="NCBI Taxonomy" id="410659"/>
    <lineage>
        <taxon>unclassified sequences</taxon>
        <taxon>metagenomes</taxon>
        <taxon>ecological metagenomes</taxon>
    </lineage>
</organism>
<dbReference type="SUPFAM" id="SSF51182">
    <property type="entry name" value="RmlC-like cupins"/>
    <property type="match status" value="1"/>
</dbReference>
<proteinExistence type="predicted"/>
<dbReference type="PANTHER" id="PTHR21221:SF1">
    <property type="entry name" value="UREIDOGLYCOLATE LYASE"/>
    <property type="match status" value="1"/>
</dbReference>
<evidence type="ECO:0000256" key="3">
    <source>
        <dbReference type="ARBA" id="ARBA00023239"/>
    </source>
</evidence>
<dbReference type="GO" id="GO:0006144">
    <property type="term" value="P:purine nucleobase metabolic process"/>
    <property type="evidence" value="ECO:0007669"/>
    <property type="project" value="UniProtKB-KW"/>
</dbReference>
<dbReference type="InterPro" id="IPR024060">
    <property type="entry name" value="Ureidoglycolate_lyase_dom_sf"/>
</dbReference>
<dbReference type="EC" id="3.5.3.19" evidence="5"/>
<dbReference type="InterPro" id="IPR047233">
    <property type="entry name" value="UAH_cupin"/>
</dbReference>
<dbReference type="EMBL" id="AUZX01015312">
    <property type="protein sequence ID" value="EQD29383.1"/>
    <property type="molecule type" value="Genomic_DNA"/>
</dbReference>
<dbReference type="CDD" id="cd20298">
    <property type="entry name" value="cupin_UAH"/>
    <property type="match status" value="1"/>
</dbReference>
<dbReference type="InterPro" id="IPR011051">
    <property type="entry name" value="RmlC_Cupin_sf"/>
</dbReference>
<keyword evidence="3" id="KW-0456">Lyase</keyword>
<reference evidence="5" key="2">
    <citation type="journal article" date="2014" name="ISME J.">
        <title>Microbial stratification in low pH oxic and suboxic macroscopic growths along an acid mine drainage.</title>
        <authorList>
            <person name="Mendez-Garcia C."/>
            <person name="Mesa V."/>
            <person name="Sprenger R.R."/>
            <person name="Richter M."/>
            <person name="Diez M.S."/>
            <person name="Solano J."/>
            <person name="Bargiela R."/>
            <person name="Golyshina O.V."/>
            <person name="Manteca A."/>
            <person name="Ramos J.L."/>
            <person name="Gallego J.R."/>
            <person name="Llorente I."/>
            <person name="Martins Dos Santos V.A."/>
            <person name="Jensen O.N."/>
            <person name="Pelaez A.I."/>
            <person name="Sanchez J."/>
            <person name="Ferrer M."/>
        </authorList>
    </citation>
    <scope>NUCLEOTIDE SEQUENCE</scope>
</reference>
<gene>
    <name evidence="5" type="ORF">B1A_20740</name>
</gene>
<sequence length="167" mass="18140">MTHITVNASALTATAFAPFGDVIEATRRPSTSINRGTSERFADLARLDVLEAGGRPILSIIQSSPTPLPLRVRMLERHPLSSQAFIPLDGRPFLVVVAYDGADGLSTRIRAFLASGTQGVNYRRNTWHHPLIALETTSRFLAVERAGTGRNCEKVQLTGESVYVAVP</sequence>
<keyword evidence="2" id="KW-0659">Purine metabolism</keyword>
<evidence type="ECO:0000256" key="1">
    <source>
        <dbReference type="ARBA" id="ARBA00011738"/>
    </source>
</evidence>
<comment type="subunit">
    <text evidence="1">Homodimer.</text>
</comment>
<evidence type="ECO:0000313" key="5">
    <source>
        <dbReference type="EMBL" id="EQD29383.1"/>
    </source>
</evidence>
<name>T0Y8A6_9ZZZZ</name>
<reference evidence="5" key="1">
    <citation type="submission" date="2013-08" db="EMBL/GenBank/DDBJ databases">
        <authorList>
            <person name="Mendez C."/>
            <person name="Richter M."/>
            <person name="Ferrer M."/>
            <person name="Sanchez J."/>
        </authorList>
    </citation>
    <scope>NUCLEOTIDE SEQUENCE</scope>
</reference>
<dbReference type="NCBIfam" id="NF009932">
    <property type="entry name" value="PRK13395.1"/>
    <property type="match status" value="1"/>
</dbReference>
<comment type="catalytic activity">
    <reaction evidence="4">
        <text>(S)-ureidoglycolate = urea + glyoxylate</text>
        <dbReference type="Rhea" id="RHEA:11304"/>
        <dbReference type="ChEBI" id="CHEBI:16199"/>
        <dbReference type="ChEBI" id="CHEBI:36655"/>
        <dbReference type="ChEBI" id="CHEBI:57296"/>
        <dbReference type="EC" id="4.3.2.3"/>
    </reaction>
</comment>
<comment type="caution">
    <text evidence="5">The sequence shown here is derived from an EMBL/GenBank/DDBJ whole genome shotgun (WGS) entry which is preliminary data.</text>
</comment>